<evidence type="ECO:0000259" key="1">
    <source>
        <dbReference type="Pfam" id="PF02589"/>
    </source>
</evidence>
<dbReference type="RefSeq" id="WP_144309266.1">
    <property type="nucleotide sequence ID" value="NZ_VMNK01000006.1"/>
</dbReference>
<comment type="caution">
    <text evidence="2">The sequence shown here is derived from an EMBL/GenBank/DDBJ whole genome shotgun (WGS) entry which is preliminary data.</text>
</comment>
<dbReference type="SUPFAM" id="SSF100950">
    <property type="entry name" value="NagB/RpiA/CoA transferase-like"/>
    <property type="match status" value="1"/>
</dbReference>
<name>A0A557QY96_9RHOO</name>
<reference evidence="2 3" key="1">
    <citation type="submission" date="2019-07" db="EMBL/GenBank/DDBJ databases">
        <title>The pathways for chlorine oxyanion respiration interact through the shared metabolite chlorate.</title>
        <authorList>
            <person name="Barnum T.P."/>
            <person name="Cheng Y."/>
            <person name="Hill K.A."/>
            <person name="Lucas L.N."/>
            <person name="Carlson H.K."/>
            <person name="Coates J.D."/>
        </authorList>
    </citation>
    <scope>NUCLEOTIDE SEQUENCE [LARGE SCALE GENOMIC DNA]</scope>
    <source>
        <strain evidence="2 3">SFB-3</strain>
    </source>
</reference>
<sequence>MSSRDTIFKAIRQGLGRGPLDDAARKQLDARIANPPQHIRATVDDADLVARFAQRFESRSGTTERIASLADVPAAVAALAESYAIAPSAVVGTALGELAWPEGWQIDHGAATIDVMLGVSLAWRGIAETGSILMLSGPDRPITHNFVPETHVVVLPVEHLVRHYEDCWVALRERGQGAPRAMNFISGPSRTGDVEQTIELGAHGPRRMHVLILG</sequence>
<dbReference type="PANTHER" id="PTHR43682">
    <property type="entry name" value="LACTATE UTILIZATION PROTEIN C"/>
    <property type="match status" value="1"/>
</dbReference>
<dbReference type="Proteomes" id="UP000319502">
    <property type="component" value="Unassembled WGS sequence"/>
</dbReference>
<evidence type="ECO:0000313" key="3">
    <source>
        <dbReference type="Proteomes" id="UP000319502"/>
    </source>
</evidence>
<organism evidence="2 3">
    <name type="scientific">Denitromonas halophila</name>
    <dbReference type="NCBI Taxonomy" id="1629404"/>
    <lineage>
        <taxon>Bacteria</taxon>
        <taxon>Pseudomonadati</taxon>
        <taxon>Pseudomonadota</taxon>
        <taxon>Betaproteobacteria</taxon>
        <taxon>Rhodocyclales</taxon>
        <taxon>Zoogloeaceae</taxon>
        <taxon>Denitromonas</taxon>
    </lineage>
</organism>
<dbReference type="PANTHER" id="PTHR43682:SF1">
    <property type="entry name" value="LACTATE UTILIZATION PROTEIN C"/>
    <property type="match status" value="1"/>
</dbReference>
<dbReference type="AlphaFoldDB" id="A0A557QY96"/>
<dbReference type="OrthoDB" id="9794157at2"/>
<dbReference type="EMBL" id="VMNK01000006">
    <property type="protein sequence ID" value="TVO57816.1"/>
    <property type="molecule type" value="Genomic_DNA"/>
</dbReference>
<dbReference type="InterPro" id="IPR003741">
    <property type="entry name" value="LUD_dom"/>
</dbReference>
<gene>
    <name evidence="2" type="ORF">FHP91_09135</name>
</gene>
<protein>
    <submittedName>
        <fullName evidence="2">Lactate utilization protein C</fullName>
    </submittedName>
</protein>
<dbReference type="Pfam" id="PF02589">
    <property type="entry name" value="LUD_dom"/>
    <property type="match status" value="1"/>
</dbReference>
<accession>A0A557QY96</accession>
<evidence type="ECO:0000313" key="2">
    <source>
        <dbReference type="EMBL" id="TVO57816.1"/>
    </source>
</evidence>
<dbReference type="InterPro" id="IPR024185">
    <property type="entry name" value="FTHF_cligase-like_sf"/>
</dbReference>
<dbReference type="Gene3D" id="3.40.50.10420">
    <property type="entry name" value="NagB/RpiA/CoA transferase-like"/>
    <property type="match status" value="1"/>
</dbReference>
<dbReference type="InterPro" id="IPR037171">
    <property type="entry name" value="NagB/RpiA_transferase-like"/>
</dbReference>
<keyword evidence="3" id="KW-1185">Reference proteome</keyword>
<feature type="domain" description="LUD" evidence="1">
    <location>
        <begin position="118"/>
        <end position="213"/>
    </location>
</feature>
<proteinExistence type="predicted"/>